<reference evidence="1 2" key="1">
    <citation type="submission" date="2018-02" db="EMBL/GenBank/DDBJ databases">
        <title>The genomes of Aspergillus section Nigri reveals drivers in fungal speciation.</title>
        <authorList>
            <consortium name="DOE Joint Genome Institute"/>
            <person name="Vesth T.C."/>
            <person name="Nybo J."/>
            <person name="Theobald S."/>
            <person name="Brandl J."/>
            <person name="Frisvad J.C."/>
            <person name="Nielsen K.F."/>
            <person name="Lyhne E.K."/>
            <person name="Kogle M.E."/>
            <person name="Kuo A."/>
            <person name="Riley R."/>
            <person name="Clum A."/>
            <person name="Nolan M."/>
            <person name="Lipzen A."/>
            <person name="Salamov A."/>
            <person name="Henrissat B."/>
            <person name="Wiebenga A."/>
            <person name="De vries R.P."/>
            <person name="Grigoriev I.V."/>
            <person name="Mortensen U.H."/>
            <person name="Andersen M.R."/>
            <person name="Baker S.E."/>
        </authorList>
    </citation>
    <scope>NUCLEOTIDE SEQUENCE [LARGE SCALE GENOMIC DNA]</scope>
    <source>
        <strain evidence="1 2">CBS 707.79</strain>
    </source>
</reference>
<sequence>MTNCSTSASPALFCYLVDWVVVLDPKSEFDEHTKDQSKVFFFERFTGQAIISVARLVSTVMDSAVVLVIHQGKTQI</sequence>
<protein>
    <submittedName>
        <fullName evidence="1">Uncharacterized protein</fullName>
    </submittedName>
</protein>
<dbReference type="Proteomes" id="UP000247810">
    <property type="component" value="Unassembled WGS sequence"/>
</dbReference>
<evidence type="ECO:0000313" key="2">
    <source>
        <dbReference type="Proteomes" id="UP000247810"/>
    </source>
</evidence>
<gene>
    <name evidence="1" type="ORF">BO71DRAFT_429041</name>
</gene>
<evidence type="ECO:0000313" key="1">
    <source>
        <dbReference type="EMBL" id="PYH95421.1"/>
    </source>
</evidence>
<accession>A0A319DDP9</accession>
<name>A0A319DDP9_9EURO</name>
<organism evidence="1 2">
    <name type="scientific">Aspergillus ellipticus CBS 707.79</name>
    <dbReference type="NCBI Taxonomy" id="1448320"/>
    <lineage>
        <taxon>Eukaryota</taxon>
        <taxon>Fungi</taxon>
        <taxon>Dikarya</taxon>
        <taxon>Ascomycota</taxon>
        <taxon>Pezizomycotina</taxon>
        <taxon>Eurotiomycetes</taxon>
        <taxon>Eurotiomycetidae</taxon>
        <taxon>Eurotiales</taxon>
        <taxon>Aspergillaceae</taxon>
        <taxon>Aspergillus</taxon>
        <taxon>Aspergillus subgen. Circumdati</taxon>
    </lineage>
</organism>
<keyword evidence="2" id="KW-1185">Reference proteome</keyword>
<dbReference type="EMBL" id="KZ825853">
    <property type="protein sequence ID" value="PYH95421.1"/>
    <property type="molecule type" value="Genomic_DNA"/>
</dbReference>
<proteinExistence type="predicted"/>
<dbReference type="AlphaFoldDB" id="A0A319DDP9"/>
<dbReference type="VEuPathDB" id="FungiDB:BO71DRAFT_429041"/>